<dbReference type="EMBL" id="JAENIO010000003">
    <property type="protein sequence ID" value="MBK1832789.1"/>
    <property type="molecule type" value="Genomic_DNA"/>
</dbReference>
<dbReference type="Proteomes" id="UP000604083">
    <property type="component" value="Unassembled WGS sequence"/>
</dbReference>
<feature type="active site" description="Proton donor/acceptor" evidence="3">
    <location>
        <position position="135"/>
    </location>
</feature>
<evidence type="ECO:0000313" key="6">
    <source>
        <dbReference type="Proteomes" id="UP000604083"/>
    </source>
</evidence>
<accession>A0A934VJN5</accession>
<evidence type="ECO:0000259" key="4">
    <source>
        <dbReference type="Pfam" id="PF01261"/>
    </source>
</evidence>
<dbReference type="InterPro" id="IPR013022">
    <property type="entry name" value="Xyl_isomerase-like_TIM-brl"/>
</dbReference>
<feature type="domain" description="Xylose isomerase-like TIM barrel" evidence="4">
    <location>
        <begin position="71"/>
        <end position="251"/>
    </location>
</feature>
<keyword evidence="1 2" id="KW-0413">Isomerase</keyword>
<dbReference type="InterPro" id="IPR026040">
    <property type="entry name" value="HyI-like"/>
</dbReference>
<dbReference type="InterPro" id="IPR036237">
    <property type="entry name" value="Xyl_isomerase-like_sf"/>
</dbReference>
<comment type="caution">
    <text evidence="5">The sequence shown here is derived from an EMBL/GenBank/DDBJ whole genome shotgun (WGS) entry which is preliminary data.</text>
</comment>
<sequence length="254" mass="28279">MQHSVSYWPFADIPLRQFAVKIAPLGYSGIDLLHPSQARELAGTGVVASVTAAPEHPSGLGCIERAFNRLEHHDTLHEIYRSLIPAAAEAGIRQVICFSGNREGLDDATGLANCARGLEPLLPLAEEHGVTLLMELLNSKVDHPDYQCDHTTWGVELCEKLGHNHFKLLYDIYHMQIMEGDLIRTIRDFHPYLGHYHTAGNPGRHEIDASQEIHYPAVVEAIRETGFAGFFGQEFVPTREPFAALQEAIEICRP</sequence>
<feature type="active site" description="Proton donor/acceptor" evidence="3">
    <location>
        <position position="234"/>
    </location>
</feature>
<dbReference type="InterPro" id="IPR050417">
    <property type="entry name" value="Sugar_Epim/Isomerase"/>
</dbReference>
<reference evidence="5" key="1">
    <citation type="submission" date="2021-01" db="EMBL/GenBank/DDBJ databases">
        <title>Modified the classification status of verrucomicrobia.</title>
        <authorList>
            <person name="Feng X."/>
        </authorList>
    </citation>
    <scope>NUCLEOTIDE SEQUENCE</scope>
    <source>
        <strain evidence="5">KCTC 12986</strain>
    </source>
</reference>
<dbReference type="AlphaFoldDB" id="A0A934VJN5"/>
<comment type="similarity">
    <text evidence="2">Belongs to the hyi family.</text>
</comment>
<keyword evidence="6" id="KW-1185">Reference proteome</keyword>
<evidence type="ECO:0000313" key="5">
    <source>
        <dbReference type="EMBL" id="MBK1832789.1"/>
    </source>
</evidence>
<dbReference type="PANTHER" id="PTHR43489:SF3">
    <property type="entry name" value="XYLOSE ISOMERASE DOMAIN PROTEIN TIM BARREL"/>
    <property type="match status" value="1"/>
</dbReference>
<evidence type="ECO:0000256" key="2">
    <source>
        <dbReference type="PIRNR" id="PIRNR006241"/>
    </source>
</evidence>
<dbReference type="PIRSF" id="PIRSF006241">
    <property type="entry name" value="HyI"/>
    <property type="match status" value="1"/>
</dbReference>
<protein>
    <submittedName>
        <fullName evidence="5">TIM barrel protein</fullName>
    </submittedName>
</protein>
<proteinExistence type="inferred from homology"/>
<dbReference type="Gene3D" id="3.20.20.150">
    <property type="entry name" value="Divalent-metal-dependent TIM barrel enzymes"/>
    <property type="match status" value="1"/>
</dbReference>
<evidence type="ECO:0000256" key="3">
    <source>
        <dbReference type="PIRSR" id="PIRSR006241-50"/>
    </source>
</evidence>
<dbReference type="Pfam" id="PF01261">
    <property type="entry name" value="AP_endonuc_2"/>
    <property type="match status" value="1"/>
</dbReference>
<dbReference type="GO" id="GO:0016853">
    <property type="term" value="F:isomerase activity"/>
    <property type="evidence" value="ECO:0007669"/>
    <property type="project" value="UniProtKB-KW"/>
</dbReference>
<gene>
    <name evidence="5" type="ORF">JIN78_01845</name>
</gene>
<dbReference type="PANTHER" id="PTHR43489">
    <property type="entry name" value="ISOMERASE"/>
    <property type="match status" value="1"/>
</dbReference>
<evidence type="ECO:0000256" key="1">
    <source>
        <dbReference type="ARBA" id="ARBA00023235"/>
    </source>
</evidence>
<dbReference type="SUPFAM" id="SSF51658">
    <property type="entry name" value="Xylose isomerase-like"/>
    <property type="match status" value="1"/>
</dbReference>
<organism evidence="5 6">
    <name type="scientific">Roseibacillus ishigakijimensis</name>
    <dbReference type="NCBI Taxonomy" id="454146"/>
    <lineage>
        <taxon>Bacteria</taxon>
        <taxon>Pseudomonadati</taxon>
        <taxon>Verrucomicrobiota</taxon>
        <taxon>Verrucomicrobiia</taxon>
        <taxon>Verrucomicrobiales</taxon>
        <taxon>Verrucomicrobiaceae</taxon>
        <taxon>Roseibacillus</taxon>
    </lineage>
</organism>
<name>A0A934VJN5_9BACT</name>
<dbReference type="RefSeq" id="WP_200390225.1">
    <property type="nucleotide sequence ID" value="NZ_JAENIO010000003.1"/>
</dbReference>